<proteinExistence type="inferred from homology"/>
<evidence type="ECO:0000313" key="2">
    <source>
        <dbReference type="EMBL" id="GIH08515.1"/>
    </source>
</evidence>
<evidence type="ECO:0008006" key="4">
    <source>
        <dbReference type="Google" id="ProtNLM"/>
    </source>
</evidence>
<reference evidence="2" key="1">
    <citation type="submission" date="2021-01" db="EMBL/GenBank/DDBJ databases">
        <title>Whole genome shotgun sequence of Rhizocola hellebori NBRC 109834.</title>
        <authorList>
            <person name="Komaki H."/>
            <person name="Tamura T."/>
        </authorList>
    </citation>
    <scope>NUCLEOTIDE SEQUENCE</scope>
    <source>
        <strain evidence="2">NBRC 109834</strain>
    </source>
</reference>
<dbReference type="Proteomes" id="UP000612899">
    <property type="component" value="Unassembled WGS sequence"/>
</dbReference>
<comment type="caution">
    <text evidence="2">The sequence shown here is derived from an EMBL/GenBank/DDBJ whole genome shotgun (WGS) entry which is preliminary data.</text>
</comment>
<dbReference type="InterPro" id="IPR006175">
    <property type="entry name" value="YjgF/YER057c/UK114"/>
</dbReference>
<dbReference type="InterPro" id="IPR035959">
    <property type="entry name" value="RutC-like_sf"/>
</dbReference>
<comment type="similarity">
    <text evidence="1">Belongs to the RutC family.</text>
</comment>
<dbReference type="PANTHER" id="PTHR11803">
    <property type="entry name" value="2-IMINOBUTANOATE/2-IMINOPROPANOATE DEAMINASE RIDA"/>
    <property type="match status" value="1"/>
</dbReference>
<gene>
    <name evidence="2" type="ORF">Rhe02_65820</name>
</gene>
<dbReference type="Pfam" id="PF01042">
    <property type="entry name" value="Ribonuc_L-PSP"/>
    <property type="match status" value="1"/>
</dbReference>
<name>A0A8J3VJC0_9ACTN</name>
<dbReference type="GO" id="GO:0019239">
    <property type="term" value="F:deaminase activity"/>
    <property type="evidence" value="ECO:0007669"/>
    <property type="project" value="TreeGrafter"/>
</dbReference>
<dbReference type="GO" id="GO:0005829">
    <property type="term" value="C:cytosol"/>
    <property type="evidence" value="ECO:0007669"/>
    <property type="project" value="TreeGrafter"/>
</dbReference>
<dbReference type="EMBL" id="BONY01000051">
    <property type="protein sequence ID" value="GIH08515.1"/>
    <property type="molecule type" value="Genomic_DNA"/>
</dbReference>
<dbReference type="CDD" id="cd00448">
    <property type="entry name" value="YjgF_YER057c_UK114_family"/>
    <property type="match status" value="1"/>
</dbReference>
<dbReference type="SUPFAM" id="SSF55298">
    <property type="entry name" value="YjgF-like"/>
    <property type="match status" value="1"/>
</dbReference>
<organism evidence="2 3">
    <name type="scientific">Rhizocola hellebori</name>
    <dbReference type="NCBI Taxonomy" id="1392758"/>
    <lineage>
        <taxon>Bacteria</taxon>
        <taxon>Bacillati</taxon>
        <taxon>Actinomycetota</taxon>
        <taxon>Actinomycetes</taxon>
        <taxon>Micromonosporales</taxon>
        <taxon>Micromonosporaceae</taxon>
        <taxon>Rhizocola</taxon>
    </lineage>
</organism>
<sequence>MSTVTHINPPELHTNPAFSQGTLVEAGPTLYIGGQNGVDADGNIVAGGIAEQTTQAMKNLLAVLAAAKAGPEHVAKMNVYLVAGADVNAGFAATRQVWGDQPTAITVISVASFARPGILVEIDAIARIP</sequence>
<accession>A0A8J3VJC0</accession>
<dbReference type="RefSeq" id="WP_203912269.1">
    <property type="nucleotide sequence ID" value="NZ_BONY01000051.1"/>
</dbReference>
<evidence type="ECO:0000313" key="3">
    <source>
        <dbReference type="Proteomes" id="UP000612899"/>
    </source>
</evidence>
<dbReference type="AlphaFoldDB" id="A0A8J3VJC0"/>
<protein>
    <recommendedName>
        <fullName evidence="4">RidA family protein</fullName>
    </recommendedName>
</protein>
<keyword evidence="3" id="KW-1185">Reference proteome</keyword>
<dbReference type="Gene3D" id="3.30.1330.40">
    <property type="entry name" value="RutC-like"/>
    <property type="match status" value="1"/>
</dbReference>
<evidence type="ECO:0000256" key="1">
    <source>
        <dbReference type="ARBA" id="ARBA00010552"/>
    </source>
</evidence>
<dbReference type="PANTHER" id="PTHR11803:SF58">
    <property type="entry name" value="PROTEIN HMF1-RELATED"/>
    <property type="match status" value="1"/>
</dbReference>